<dbReference type="Proteomes" id="UP001231124">
    <property type="component" value="Unassembled WGS sequence"/>
</dbReference>
<keyword evidence="1" id="KW-0472">Membrane</keyword>
<reference evidence="2 3" key="1">
    <citation type="submission" date="2023-07" db="EMBL/GenBank/DDBJ databases">
        <title>Genomic Encyclopedia of Type Strains, Phase IV (KMG-IV): sequencing the most valuable type-strain genomes for metagenomic binning, comparative biology and taxonomic classification.</title>
        <authorList>
            <person name="Goeker M."/>
        </authorList>
    </citation>
    <scope>NUCLEOTIDE SEQUENCE [LARGE SCALE GENOMIC DNA]</scope>
    <source>
        <strain evidence="2 3">DSM 19013</strain>
    </source>
</reference>
<dbReference type="EMBL" id="JAUSVP010000002">
    <property type="protein sequence ID" value="MDQ0446129.1"/>
    <property type="molecule type" value="Genomic_DNA"/>
</dbReference>
<protein>
    <submittedName>
        <fullName evidence="2">Uncharacterized protein</fullName>
    </submittedName>
</protein>
<feature type="non-terminal residue" evidence="2">
    <location>
        <position position="1"/>
    </location>
</feature>
<organism evidence="2 3">
    <name type="scientific">Methylobacterium aerolatum</name>
    <dbReference type="NCBI Taxonomy" id="418708"/>
    <lineage>
        <taxon>Bacteria</taxon>
        <taxon>Pseudomonadati</taxon>
        <taxon>Pseudomonadota</taxon>
        <taxon>Alphaproteobacteria</taxon>
        <taxon>Hyphomicrobiales</taxon>
        <taxon>Methylobacteriaceae</taxon>
        <taxon>Methylobacterium</taxon>
    </lineage>
</organism>
<keyword evidence="1" id="KW-1133">Transmembrane helix</keyword>
<keyword evidence="1" id="KW-0812">Transmembrane</keyword>
<gene>
    <name evidence="2" type="ORF">QO012_000618</name>
</gene>
<sequence>VSNAPFTELQKVLTVFNSVSAPIVAGAATYSYAR</sequence>
<proteinExistence type="predicted"/>
<evidence type="ECO:0000256" key="1">
    <source>
        <dbReference type="SAM" id="Phobius"/>
    </source>
</evidence>
<evidence type="ECO:0000313" key="3">
    <source>
        <dbReference type="Proteomes" id="UP001231124"/>
    </source>
</evidence>
<accession>A0ABU0HXB9</accession>
<evidence type="ECO:0000313" key="2">
    <source>
        <dbReference type="EMBL" id="MDQ0446129.1"/>
    </source>
</evidence>
<comment type="caution">
    <text evidence="2">The sequence shown here is derived from an EMBL/GenBank/DDBJ whole genome shotgun (WGS) entry which is preliminary data.</text>
</comment>
<feature type="transmembrane region" description="Helical" evidence="1">
    <location>
        <begin position="12"/>
        <end position="33"/>
    </location>
</feature>
<keyword evidence="3" id="KW-1185">Reference proteome</keyword>
<name>A0ABU0HXB9_9HYPH</name>